<name>A0ACA9Y3B7_9ASCO</name>
<organism evidence="1 2">
    <name type="scientific">[Candida] jaroonii</name>
    <dbReference type="NCBI Taxonomy" id="467808"/>
    <lineage>
        <taxon>Eukaryota</taxon>
        <taxon>Fungi</taxon>
        <taxon>Dikarya</taxon>
        <taxon>Ascomycota</taxon>
        <taxon>Saccharomycotina</taxon>
        <taxon>Pichiomycetes</taxon>
        <taxon>Debaryomycetaceae</taxon>
        <taxon>Yamadazyma</taxon>
    </lineage>
</organism>
<comment type="caution">
    <text evidence="1">The sequence shown here is derived from an EMBL/GenBank/DDBJ whole genome shotgun (WGS) entry which is preliminary data.</text>
</comment>
<evidence type="ECO:0000313" key="1">
    <source>
        <dbReference type="EMBL" id="CAH6719466.1"/>
    </source>
</evidence>
<gene>
    <name evidence="1" type="ORF">CLIB1444_02S09186</name>
</gene>
<dbReference type="EMBL" id="CALSDN010000002">
    <property type="protein sequence ID" value="CAH6719466.1"/>
    <property type="molecule type" value="Genomic_DNA"/>
</dbReference>
<dbReference type="Proteomes" id="UP001152531">
    <property type="component" value="Unassembled WGS sequence"/>
</dbReference>
<evidence type="ECO:0000313" key="2">
    <source>
        <dbReference type="Proteomes" id="UP001152531"/>
    </source>
</evidence>
<protein>
    <submittedName>
        <fullName evidence="1">Nucleoporin Nup145p</fullName>
    </submittedName>
</protein>
<accession>A0ACA9Y3B7</accession>
<reference evidence="1" key="1">
    <citation type="submission" date="2022-06" db="EMBL/GenBank/DDBJ databases">
        <authorList>
            <person name="Legras J.-L."/>
            <person name="Devillers H."/>
            <person name="Grondin C."/>
        </authorList>
    </citation>
    <scope>NUCLEOTIDE SEQUENCE</scope>
    <source>
        <strain evidence="1">CLIB 1444</strain>
    </source>
</reference>
<sequence>MFGSSNSSWQQSGGFNSLNKPPSLNLNTSNNNTNTSGGLFGNASNPTINSNSNNNTNSGGLFGNSNSTATSGGLFGNDSNKRMNTGGSVGSNMANNTGSNTSGGLFGNSTNNANSSTGLFGGTKPTSSGGLFGGSAANTSSGLFGNSNATTSSGISGGSTSNTTSGLFGNSTTSSGLSNGTNPSSAGGLFSKPSGGLFGSSTNTTNTNAITGNTNSGSLFGNPSSTANTSGGFFGGNQSNTSTINNSNNVFSQNDAYSSNAIFRGVTTNFEMPASITAGLFSAKTETKPVKIEKKQPSVLSRLAKKLNIFKSVEQDPFDGIFASNDFPSTKSLTSTKNKISKPISFSKVETRSSNEIKKLIIKSKPVKFHLINAEKVLTSKQWRVMPELITTEKILNDDEESDNDITNIIDENLIKASKIVNGTSDLHVPSEVKPKIDIETSEGYWTSPALSTLKTWSLKDLSQVDYFIVGRKGFGQIAFNLPVDLSDLQQRCFEEHKALYDILFKEIIEIGVKYVKVYKDNTNKPQRGCGLNVPATITLEKVEPKQGNDLSSFIKMLQSREGMEFVTYDPITFSWTFKVQHFSIWGLVDEVETSDTSNSDEDTYYRELKKQKINRETTGLPGNWSIEDTSVLELKKRLVNNEIDSHLTLNSGVKFDEATPEPIMEDKPIRENYEYLKDLINVFPQNADLSEIVKEKAYEPEIDNVEDFKLIKATPNLPVSDNWLVQLNLANDLNSSLANFHNENIVKDGKLQLSTIDDILFQKFNESADSNSKEVSTPSTKSDDKMEIDDLIDGDKFEQIKIYSSVLPTLLDNSEFQKRSNNAFKVLKTDVTFGKLVQNDQFLPHSFIDILTLCSTLFDQSEIKIDDISVKDHLKNLQQKQSFVGWLQKYNEGVVEELISKADDSFEEIFIHICSGQLKKAIESAINSNNNHLSAVLTSIDSNYQGIKQVAKSQLEEWQNNNFIPRNLIKIYKFIAGDNDEILSTLPWNLRLACNVYYSESKIPLHQAIDEVIKGSSDTNDILEILRFYCNYKTSPKDAIERISSATLNIGIKWVLLKIINEISSDELSISMGRFIEKLGLWKESMFIYSHISQDKVSEKYIRRVIQANIKKIKNDNSNTDEEPFLTNILKIPSSLIYESVATDMDSNKEYWKACDAFIIATSWEQAHDIIVNKLGPQTIISKNPKDIQLLLESMSKFPNQGKIIPIWAQSAGIFQKYFKLLPFIKSGNIGPTLIPDVETLLEQIPLLKLDNSLISKATKSILVKDIGDLAINLQLPDFKSKITSLPLGENEQRYFEKRLA</sequence>
<keyword evidence="2" id="KW-1185">Reference proteome</keyword>
<proteinExistence type="predicted"/>